<organism evidence="8 9">
    <name type="scientific">Stieleria marina</name>
    <dbReference type="NCBI Taxonomy" id="1930275"/>
    <lineage>
        <taxon>Bacteria</taxon>
        <taxon>Pseudomonadati</taxon>
        <taxon>Planctomycetota</taxon>
        <taxon>Planctomycetia</taxon>
        <taxon>Pirellulales</taxon>
        <taxon>Pirellulaceae</taxon>
        <taxon>Stieleria</taxon>
    </lineage>
</organism>
<dbReference type="Gene3D" id="2.40.50.140">
    <property type="entry name" value="Nucleic acid-binding proteins"/>
    <property type="match status" value="1"/>
</dbReference>
<dbReference type="SUPFAM" id="SSF141322">
    <property type="entry name" value="NfeD domain-like"/>
    <property type="match status" value="1"/>
</dbReference>
<feature type="transmembrane region" description="Helical" evidence="6">
    <location>
        <begin position="6"/>
        <end position="23"/>
    </location>
</feature>
<keyword evidence="3 6" id="KW-1133">Transmembrane helix</keyword>
<feature type="domain" description="NfeD-like C-terminal" evidence="7">
    <location>
        <begin position="107"/>
        <end position="160"/>
    </location>
</feature>
<name>A0A517NVF8_9BACT</name>
<accession>A0A517NVF8</accession>
<evidence type="ECO:0000256" key="3">
    <source>
        <dbReference type="ARBA" id="ARBA00022989"/>
    </source>
</evidence>
<dbReference type="GO" id="GO:0016020">
    <property type="term" value="C:membrane"/>
    <property type="evidence" value="ECO:0007669"/>
    <property type="project" value="UniProtKB-SubCell"/>
</dbReference>
<dbReference type="RefSeq" id="WP_145418876.1">
    <property type="nucleotide sequence ID" value="NZ_CP036526.1"/>
</dbReference>
<feature type="transmembrane region" description="Helical" evidence="6">
    <location>
        <begin position="51"/>
        <end position="71"/>
    </location>
</feature>
<dbReference type="InterPro" id="IPR002810">
    <property type="entry name" value="NfeD-like_C"/>
</dbReference>
<dbReference type="InterPro" id="IPR052165">
    <property type="entry name" value="Membrane_assoc_protease"/>
</dbReference>
<feature type="region of interest" description="Disordered" evidence="5">
    <location>
        <begin position="163"/>
        <end position="193"/>
    </location>
</feature>
<evidence type="ECO:0000313" key="8">
    <source>
        <dbReference type="EMBL" id="QDT11096.1"/>
    </source>
</evidence>
<dbReference type="EMBL" id="CP036526">
    <property type="protein sequence ID" value="QDT11096.1"/>
    <property type="molecule type" value="Genomic_DNA"/>
</dbReference>
<dbReference type="Pfam" id="PF01957">
    <property type="entry name" value="NfeD"/>
    <property type="match status" value="1"/>
</dbReference>
<keyword evidence="4 6" id="KW-0472">Membrane</keyword>
<dbReference type="AlphaFoldDB" id="A0A517NVF8"/>
<dbReference type="InterPro" id="IPR012340">
    <property type="entry name" value="NA-bd_OB-fold"/>
</dbReference>
<evidence type="ECO:0000256" key="1">
    <source>
        <dbReference type="ARBA" id="ARBA00004141"/>
    </source>
</evidence>
<keyword evidence="9" id="KW-1185">Reference proteome</keyword>
<proteinExistence type="predicted"/>
<protein>
    <recommendedName>
        <fullName evidence="7">NfeD-like C-terminal domain-containing protein</fullName>
    </recommendedName>
</protein>
<evidence type="ECO:0000259" key="7">
    <source>
        <dbReference type="Pfam" id="PF01957"/>
    </source>
</evidence>
<gene>
    <name evidence="8" type="ORF">K239x_30900</name>
</gene>
<dbReference type="Proteomes" id="UP000319817">
    <property type="component" value="Chromosome"/>
</dbReference>
<dbReference type="PANTHER" id="PTHR33507">
    <property type="entry name" value="INNER MEMBRANE PROTEIN YBBJ"/>
    <property type="match status" value="1"/>
</dbReference>
<evidence type="ECO:0000256" key="2">
    <source>
        <dbReference type="ARBA" id="ARBA00022692"/>
    </source>
</evidence>
<evidence type="ECO:0000256" key="4">
    <source>
        <dbReference type="ARBA" id="ARBA00023136"/>
    </source>
</evidence>
<evidence type="ECO:0000256" key="5">
    <source>
        <dbReference type="SAM" id="MobiDB-lite"/>
    </source>
</evidence>
<comment type="subcellular location">
    <subcellularLocation>
        <location evidence="1">Membrane</location>
        <topology evidence="1">Multi-pass membrane protein</topology>
    </subcellularLocation>
</comment>
<dbReference type="OrthoDB" id="283587at2"/>
<dbReference type="PANTHER" id="PTHR33507:SF4">
    <property type="entry name" value="NODULATION COMPETITIVENESS PROTEIN NFED"/>
    <property type="match status" value="1"/>
</dbReference>
<feature type="transmembrane region" description="Helical" evidence="6">
    <location>
        <begin position="28"/>
        <end position="45"/>
    </location>
</feature>
<evidence type="ECO:0000256" key="6">
    <source>
        <dbReference type="SAM" id="Phobius"/>
    </source>
</evidence>
<keyword evidence="2 6" id="KW-0812">Transmembrane</keyword>
<sequence length="193" mass="20556">MALYYSIGFLALFFVCLVAEFFVPSAGLIGAAAFVAAIVAILSAFGHSLMAGVVVSGVVVVSTPLILYFMIRMWPHTPIGRRILNRKPGQRFSRQFPTLDDGTPLSELVGRVGVAMSDLLPSGRVLIDGQKLDAVSIGMPIDSGANVIVTNIVSRKIQVRIANPSEQQQPPEAVGGETGSPEVLESFDLESLD</sequence>
<reference evidence="8 9" key="1">
    <citation type="submission" date="2019-02" db="EMBL/GenBank/DDBJ databases">
        <title>Deep-cultivation of Planctomycetes and their phenomic and genomic characterization uncovers novel biology.</title>
        <authorList>
            <person name="Wiegand S."/>
            <person name="Jogler M."/>
            <person name="Boedeker C."/>
            <person name="Pinto D."/>
            <person name="Vollmers J."/>
            <person name="Rivas-Marin E."/>
            <person name="Kohn T."/>
            <person name="Peeters S.H."/>
            <person name="Heuer A."/>
            <person name="Rast P."/>
            <person name="Oberbeckmann S."/>
            <person name="Bunk B."/>
            <person name="Jeske O."/>
            <person name="Meyerdierks A."/>
            <person name="Storesund J.E."/>
            <person name="Kallscheuer N."/>
            <person name="Luecker S."/>
            <person name="Lage O.M."/>
            <person name="Pohl T."/>
            <person name="Merkel B.J."/>
            <person name="Hornburger P."/>
            <person name="Mueller R.-W."/>
            <person name="Bruemmer F."/>
            <person name="Labrenz M."/>
            <person name="Spormann A.M."/>
            <person name="Op den Camp H."/>
            <person name="Overmann J."/>
            <person name="Amann R."/>
            <person name="Jetten M.S.M."/>
            <person name="Mascher T."/>
            <person name="Medema M.H."/>
            <person name="Devos D.P."/>
            <person name="Kaster A.-K."/>
            <person name="Ovreas L."/>
            <person name="Rohde M."/>
            <person name="Galperin M.Y."/>
            <person name="Jogler C."/>
        </authorList>
    </citation>
    <scope>NUCLEOTIDE SEQUENCE [LARGE SCALE GENOMIC DNA]</scope>
    <source>
        <strain evidence="8 9">K23_9</strain>
    </source>
</reference>
<evidence type="ECO:0000313" key="9">
    <source>
        <dbReference type="Proteomes" id="UP000319817"/>
    </source>
</evidence>